<name>A0AAU9JS74_9CILI</name>
<dbReference type="AlphaFoldDB" id="A0AAU9JS74"/>
<sequence>MECYFSNCVRKPILVCECKSKKTLMCQFHRSNHFEDLPNCKHHINHLQEIQNPAPSKSEGLIKANPLKSSAFPSHKSHRNSSSDHNANFKILNSELEEVKSMIKATKKVLLAQTENAKTEISSYANYLLALLKGIKKKCKKLSMSSKCPFQQALKSKNNSYLSQKQSKITSGALKLKLQIEMINSKFVLNAILADLEKNSIIDLSVQKISQMTTPFDIHNLYGIYPDTKKLFSYNPNTNIVTSCELNLPNNLYGYSLCYADGNLFCYGNCLNKAYQGTAFLINKEGKIKSLRDGIPSIYSGTIYKKGFVYVFGGWSNGKMLANARKFNIKSNKWQILADLPVPGSLYCCEAIKNKILISGSSHSRLFIYDIYSNSYNKCSLKLCQGRKKIICKHYEKVYIIETEGSIYESFAGNIFEWEILFASNVQNRGMLMYKSYNYRSVFFSIDNKVFRFDLKTKSVKQELEV</sequence>
<organism evidence="1 2">
    <name type="scientific">Blepharisma stoltei</name>
    <dbReference type="NCBI Taxonomy" id="1481888"/>
    <lineage>
        <taxon>Eukaryota</taxon>
        <taxon>Sar</taxon>
        <taxon>Alveolata</taxon>
        <taxon>Ciliophora</taxon>
        <taxon>Postciliodesmatophora</taxon>
        <taxon>Heterotrichea</taxon>
        <taxon>Heterotrichida</taxon>
        <taxon>Blepharismidae</taxon>
        <taxon>Blepharisma</taxon>
    </lineage>
</organism>
<accession>A0AAU9JS74</accession>
<dbReference type="Proteomes" id="UP001162131">
    <property type="component" value="Unassembled WGS sequence"/>
</dbReference>
<proteinExistence type="predicted"/>
<dbReference type="SUPFAM" id="SSF117281">
    <property type="entry name" value="Kelch motif"/>
    <property type="match status" value="1"/>
</dbReference>
<evidence type="ECO:0000313" key="1">
    <source>
        <dbReference type="EMBL" id="CAG9330093.1"/>
    </source>
</evidence>
<dbReference type="SMART" id="SM00612">
    <property type="entry name" value="Kelch"/>
    <property type="match status" value="1"/>
</dbReference>
<gene>
    <name evidence="1" type="ORF">BSTOLATCC_MIC50202</name>
</gene>
<dbReference type="Gene3D" id="2.120.10.80">
    <property type="entry name" value="Kelch-type beta propeller"/>
    <property type="match status" value="1"/>
</dbReference>
<dbReference type="InterPro" id="IPR015915">
    <property type="entry name" value="Kelch-typ_b-propeller"/>
</dbReference>
<comment type="caution">
    <text evidence="1">The sequence shown here is derived from an EMBL/GenBank/DDBJ whole genome shotgun (WGS) entry which is preliminary data.</text>
</comment>
<protein>
    <submittedName>
        <fullName evidence="1">Uncharacterized protein</fullName>
    </submittedName>
</protein>
<dbReference type="EMBL" id="CAJZBQ010000050">
    <property type="protein sequence ID" value="CAG9330093.1"/>
    <property type="molecule type" value="Genomic_DNA"/>
</dbReference>
<reference evidence="1" key="1">
    <citation type="submission" date="2021-09" db="EMBL/GenBank/DDBJ databases">
        <authorList>
            <consortium name="AG Swart"/>
            <person name="Singh M."/>
            <person name="Singh A."/>
            <person name="Seah K."/>
            <person name="Emmerich C."/>
        </authorList>
    </citation>
    <scope>NUCLEOTIDE SEQUENCE</scope>
    <source>
        <strain evidence="1">ATCC30299</strain>
    </source>
</reference>
<dbReference type="InterPro" id="IPR006652">
    <property type="entry name" value="Kelch_1"/>
</dbReference>
<keyword evidence="2" id="KW-1185">Reference proteome</keyword>
<evidence type="ECO:0000313" key="2">
    <source>
        <dbReference type="Proteomes" id="UP001162131"/>
    </source>
</evidence>
<dbReference type="Pfam" id="PF01344">
    <property type="entry name" value="Kelch_1"/>
    <property type="match status" value="1"/>
</dbReference>